<dbReference type="InterPro" id="IPR011936">
    <property type="entry name" value="Myxo_disulph_rpt"/>
</dbReference>
<dbReference type="SUPFAM" id="SSF141571">
    <property type="entry name" value="Pentapeptide repeat-like"/>
    <property type="match status" value="1"/>
</dbReference>
<keyword evidence="2" id="KW-0677">Repeat</keyword>
<feature type="signal peptide" evidence="4">
    <location>
        <begin position="1"/>
        <end position="29"/>
    </location>
</feature>
<gene>
    <name evidence="5" type="ORF">EFL95_04090</name>
</gene>
<evidence type="ECO:0000256" key="3">
    <source>
        <dbReference type="ARBA" id="ARBA00023157"/>
    </source>
</evidence>
<dbReference type="AlphaFoldDB" id="A0A3N0DS32"/>
<dbReference type="EMBL" id="RJSG01000002">
    <property type="protein sequence ID" value="RNL78296.1"/>
    <property type="molecule type" value="Genomic_DNA"/>
</dbReference>
<comment type="caution">
    <text evidence="5">The sequence shown here is derived from an EMBL/GenBank/DDBJ whole genome shotgun (WGS) entry which is preliminary data.</text>
</comment>
<evidence type="ECO:0000256" key="2">
    <source>
        <dbReference type="ARBA" id="ARBA00022737"/>
    </source>
</evidence>
<evidence type="ECO:0000313" key="5">
    <source>
        <dbReference type="EMBL" id="RNL78296.1"/>
    </source>
</evidence>
<evidence type="ECO:0000256" key="4">
    <source>
        <dbReference type="SAM" id="SignalP"/>
    </source>
</evidence>
<dbReference type="Proteomes" id="UP000277094">
    <property type="component" value="Unassembled WGS sequence"/>
</dbReference>
<accession>A0A3N0DS32</accession>
<reference evidence="5 6" key="1">
    <citation type="submission" date="2018-11" db="EMBL/GenBank/DDBJ databases">
        <authorList>
            <person name="Li F."/>
        </authorList>
    </citation>
    <scope>NUCLEOTIDE SEQUENCE [LARGE SCALE GENOMIC DNA]</scope>
    <source>
        <strain evidence="5 6">KIS18-7</strain>
    </source>
</reference>
<name>A0A3N0DS32_9ACTN</name>
<evidence type="ECO:0000256" key="1">
    <source>
        <dbReference type="ARBA" id="ARBA00022729"/>
    </source>
</evidence>
<dbReference type="RefSeq" id="WP_123232795.1">
    <property type="nucleotide sequence ID" value="NZ_RJSG01000002.1"/>
</dbReference>
<dbReference type="OrthoDB" id="5242386at2"/>
<organism evidence="5 6">
    <name type="scientific">Nocardioides marmorisolisilvae</name>
    <dbReference type="NCBI Taxonomy" id="1542737"/>
    <lineage>
        <taxon>Bacteria</taxon>
        <taxon>Bacillati</taxon>
        <taxon>Actinomycetota</taxon>
        <taxon>Actinomycetes</taxon>
        <taxon>Propionibacteriales</taxon>
        <taxon>Nocardioidaceae</taxon>
        <taxon>Nocardioides</taxon>
    </lineage>
</organism>
<keyword evidence="1 4" id="KW-0732">Signal</keyword>
<feature type="chain" id="PRO_5018260547" description="Pentapeptide repeat-containing protein" evidence="4">
    <location>
        <begin position="30"/>
        <end position="177"/>
    </location>
</feature>
<evidence type="ECO:0000313" key="6">
    <source>
        <dbReference type="Proteomes" id="UP000277094"/>
    </source>
</evidence>
<keyword evidence="6" id="KW-1185">Reference proteome</keyword>
<sequence length="177" mass="17928">MKPTTRAVLPAYLMAGAALFFAVGGPAYASTLITGANIKDSSVTGADIQNGSLTGSDVKSSSLTGTQVKDGGLTGKDVHDGSIGMADLSPGTQAALTTSACPAGQVLRWTSLNATNGTFTSADHFRIGRCYGTGPAVKADGILQDPEQCDDGNLVGGDGCDSNMNWEGPESLNTKLP</sequence>
<protein>
    <recommendedName>
        <fullName evidence="7">Pentapeptide repeat-containing protein</fullName>
    </recommendedName>
</protein>
<keyword evidence="3" id="KW-1015">Disulfide bond</keyword>
<dbReference type="NCBIfam" id="TIGR02232">
    <property type="entry name" value="myxo_disulf_rpt"/>
    <property type="match status" value="1"/>
</dbReference>
<proteinExistence type="predicted"/>
<evidence type="ECO:0008006" key="7">
    <source>
        <dbReference type="Google" id="ProtNLM"/>
    </source>
</evidence>